<protein>
    <submittedName>
        <fullName evidence="2">SFRICE_025478</fullName>
    </submittedName>
</protein>
<feature type="compositionally biased region" description="Basic and acidic residues" evidence="1">
    <location>
        <begin position="100"/>
        <end position="109"/>
    </location>
</feature>
<evidence type="ECO:0000256" key="1">
    <source>
        <dbReference type="SAM" id="MobiDB-lite"/>
    </source>
</evidence>
<accession>A0A2H1W9G9</accession>
<proteinExistence type="predicted"/>
<dbReference type="AlphaFoldDB" id="A0A2H1W9G9"/>
<organism evidence="2">
    <name type="scientific">Spodoptera frugiperda</name>
    <name type="common">Fall armyworm</name>
    <dbReference type="NCBI Taxonomy" id="7108"/>
    <lineage>
        <taxon>Eukaryota</taxon>
        <taxon>Metazoa</taxon>
        <taxon>Ecdysozoa</taxon>
        <taxon>Arthropoda</taxon>
        <taxon>Hexapoda</taxon>
        <taxon>Insecta</taxon>
        <taxon>Pterygota</taxon>
        <taxon>Neoptera</taxon>
        <taxon>Endopterygota</taxon>
        <taxon>Lepidoptera</taxon>
        <taxon>Glossata</taxon>
        <taxon>Ditrysia</taxon>
        <taxon>Noctuoidea</taxon>
        <taxon>Noctuidae</taxon>
        <taxon>Amphipyrinae</taxon>
        <taxon>Spodoptera</taxon>
    </lineage>
</organism>
<sequence>MYVSMSRGLPSGAVDCLAGYRGSDSRIQYFSISSNLPALCNPIATLQTQFPDSVKLRFLKSENRENEVGIRSMLQYSLRLTYPLLAYYDDDEAVVVASKREYGSPDDKQSPLPIGARNTRDVTIPVQD</sequence>
<dbReference type="EMBL" id="ODYU01007059">
    <property type="protein sequence ID" value="SOQ49492.1"/>
    <property type="molecule type" value="Genomic_DNA"/>
</dbReference>
<reference evidence="2" key="1">
    <citation type="submission" date="2016-07" db="EMBL/GenBank/DDBJ databases">
        <authorList>
            <person name="Bretaudeau A."/>
        </authorList>
    </citation>
    <scope>NUCLEOTIDE SEQUENCE</scope>
    <source>
        <strain evidence="2">Rice</strain>
        <tissue evidence="2">Whole body</tissue>
    </source>
</reference>
<gene>
    <name evidence="2" type="ORF">SFRICE_025478</name>
</gene>
<evidence type="ECO:0000313" key="2">
    <source>
        <dbReference type="EMBL" id="SOQ49492.1"/>
    </source>
</evidence>
<name>A0A2H1W9G9_SPOFR</name>
<feature type="region of interest" description="Disordered" evidence="1">
    <location>
        <begin position="100"/>
        <end position="128"/>
    </location>
</feature>